<feature type="transmembrane region" description="Helical" evidence="1">
    <location>
        <begin position="73"/>
        <end position="92"/>
    </location>
</feature>
<comment type="caution">
    <text evidence="2">The sequence shown here is derived from an EMBL/GenBank/DDBJ whole genome shotgun (WGS) entry which is preliminary data.</text>
</comment>
<protein>
    <submittedName>
        <fullName evidence="2">Uncharacterized protein</fullName>
    </submittedName>
</protein>
<keyword evidence="1" id="KW-0472">Membrane</keyword>
<reference evidence="2 3" key="1">
    <citation type="submission" date="2016-09" db="EMBL/GenBank/DDBJ databases">
        <title>The draft genome of Dichanthelium oligosanthes: A C3 panicoid grass species.</title>
        <authorList>
            <person name="Studer A.J."/>
            <person name="Schnable J.C."/>
            <person name="Brutnell T.P."/>
        </authorList>
    </citation>
    <scope>NUCLEOTIDE SEQUENCE [LARGE SCALE GENOMIC DNA]</scope>
    <source>
        <strain evidence="3">cv. Kellogg 1175</strain>
        <tissue evidence="2">Leaf</tissue>
    </source>
</reference>
<dbReference type="EMBL" id="LWDX02005219">
    <property type="protein sequence ID" value="OEL37491.1"/>
    <property type="molecule type" value="Genomic_DNA"/>
</dbReference>
<proteinExistence type="predicted"/>
<dbReference type="Proteomes" id="UP000095767">
    <property type="component" value="Unassembled WGS sequence"/>
</dbReference>
<feature type="transmembrane region" description="Helical" evidence="1">
    <location>
        <begin position="31"/>
        <end position="53"/>
    </location>
</feature>
<evidence type="ECO:0000256" key="1">
    <source>
        <dbReference type="SAM" id="Phobius"/>
    </source>
</evidence>
<sequence>MIFDLSSNIVSSGGLISMVLGHYIETHYIRGVSAVVFLFFFTVVLGLYLMMVTTVRTEMLTPHATYLDYLQKALLLATLIATLINGFPRYAYF</sequence>
<feature type="transmembrane region" description="Helical" evidence="1">
    <location>
        <begin position="6"/>
        <end position="24"/>
    </location>
</feature>
<keyword evidence="3" id="KW-1185">Reference proteome</keyword>
<gene>
    <name evidence="2" type="ORF">BAE44_0001492</name>
</gene>
<name>A0A1E5WJA0_9POAL</name>
<accession>A0A1E5WJA0</accession>
<dbReference type="STRING" id="888268.A0A1E5WJA0"/>
<evidence type="ECO:0000313" key="3">
    <source>
        <dbReference type="Proteomes" id="UP000095767"/>
    </source>
</evidence>
<organism evidence="2 3">
    <name type="scientific">Dichanthelium oligosanthes</name>
    <dbReference type="NCBI Taxonomy" id="888268"/>
    <lineage>
        <taxon>Eukaryota</taxon>
        <taxon>Viridiplantae</taxon>
        <taxon>Streptophyta</taxon>
        <taxon>Embryophyta</taxon>
        <taxon>Tracheophyta</taxon>
        <taxon>Spermatophyta</taxon>
        <taxon>Magnoliopsida</taxon>
        <taxon>Liliopsida</taxon>
        <taxon>Poales</taxon>
        <taxon>Poaceae</taxon>
        <taxon>PACMAD clade</taxon>
        <taxon>Panicoideae</taxon>
        <taxon>Panicodae</taxon>
        <taxon>Paniceae</taxon>
        <taxon>Dichantheliinae</taxon>
        <taxon>Dichanthelium</taxon>
    </lineage>
</organism>
<dbReference type="AlphaFoldDB" id="A0A1E5WJA0"/>
<evidence type="ECO:0000313" key="2">
    <source>
        <dbReference type="EMBL" id="OEL37491.1"/>
    </source>
</evidence>
<keyword evidence="1" id="KW-0812">Transmembrane</keyword>
<keyword evidence="1" id="KW-1133">Transmembrane helix</keyword>